<dbReference type="PROSITE" id="PS00092">
    <property type="entry name" value="N6_MTASE"/>
    <property type="match status" value="1"/>
</dbReference>
<feature type="domain" description="MmeI-like target recognition" evidence="8">
    <location>
        <begin position="1039"/>
        <end position="1220"/>
    </location>
</feature>
<keyword evidence="10" id="KW-1185">Reference proteome</keyword>
<keyword evidence="2" id="KW-0489">Methyltransferase</keyword>
<organism evidence="9 10">
    <name type="scientific">Mycobacterium botniense</name>
    <dbReference type="NCBI Taxonomy" id="84962"/>
    <lineage>
        <taxon>Bacteria</taxon>
        <taxon>Bacillati</taxon>
        <taxon>Actinomycetota</taxon>
        <taxon>Actinomycetes</taxon>
        <taxon>Mycobacteriales</taxon>
        <taxon>Mycobacteriaceae</taxon>
        <taxon>Mycobacterium</taxon>
    </lineage>
</organism>
<dbReference type="InterPro" id="IPR050953">
    <property type="entry name" value="N4_N6_ade-DNA_methylase"/>
</dbReference>
<comment type="catalytic activity">
    <reaction evidence="5">
        <text>a 2'-deoxyadenosine in DNA + S-adenosyl-L-methionine = an N(6)-methyl-2'-deoxyadenosine in DNA + S-adenosyl-L-homocysteine + H(+)</text>
        <dbReference type="Rhea" id="RHEA:15197"/>
        <dbReference type="Rhea" id="RHEA-COMP:12418"/>
        <dbReference type="Rhea" id="RHEA-COMP:12419"/>
        <dbReference type="ChEBI" id="CHEBI:15378"/>
        <dbReference type="ChEBI" id="CHEBI:57856"/>
        <dbReference type="ChEBI" id="CHEBI:59789"/>
        <dbReference type="ChEBI" id="CHEBI:90615"/>
        <dbReference type="ChEBI" id="CHEBI:90616"/>
        <dbReference type="EC" id="2.1.1.72"/>
    </reaction>
</comment>
<dbReference type="Gene3D" id="3.40.50.150">
    <property type="entry name" value="Vaccinia Virus protein VP39"/>
    <property type="match status" value="1"/>
</dbReference>
<dbReference type="EC" id="2.1.1.72" evidence="1"/>
<evidence type="ECO:0000259" key="7">
    <source>
        <dbReference type="Pfam" id="PF07669"/>
    </source>
</evidence>
<dbReference type="PRINTS" id="PR00507">
    <property type="entry name" value="N12N6MTFRASE"/>
</dbReference>
<dbReference type="InterPro" id="IPR046820">
    <property type="entry name" value="MmeI_TRD"/>
</dbReference>
<dbReference type="EMBL" id="BLKW01000002">
    <property type="protein sequence ID" value="GFG73228.1"/>
    <property type="molecule type" value="Genomic_DNA"/>
</dbReference>
<keyword evidence="4" id="KW-0949">S-adenosyl-L-methionine</keyword>
<reference evidence="9 10" key="1">
    <citation type="journal article" date="2019" name="Emerg. Microbes Infect.">
        <title>Comprehensive subspecies identification of 175 nontuberculous mycobacteria species based on 7547 genomic profiles.</title>
        <authorList>
            <person name="Matsumoto Y."/>
            <person name="Kinjo T."/>
            <person name="Motooka D."/>
            <person name="Nabeya D."/>
            <person name="Jung N."/>
            <person name="Uechi K."/>
            <person name="Horii T."/>
            <person name="Iida T."/>
            <person name="Fujita J."/>
            <person name="Nakamura S."/>
        </authorList>
    </citation>
    <scope>NUCLEOTIDE SEQUENCE [LARGE SCALE GENOMIC DNA]</scope>
    <source>
        <strain evidence="9 10">JCM 17322</strain>
    </source>
</reference>
<evidence type="ECO:0000256" key="6">
    <source>
        <dbReference type="SAM" id="MobiDB-lite"/>
    </source>
</evidence>
<gene>
    <name evidence="9" type="ORF">MBOT_05930</name>
</gene>
<evidence type="ECO:0000256" key="4">
    <source>
        <dbReference type="ARBA" id="ARBA00022691"/>
    </source>
</evidence>
<feature type="region of interest" description="Disordered" evidence="6">
    <location>
        <begin position="1328"/>
        <end position="1357"/>
    </location>
</feature>
<dbReference type="RefSeq" id="WP_163754064.1">
    <property type="nucleotide sequence ID" value="NZ_BLKW01000002.1"/>
</dbReference>
<dbReference type="GO" id="GO:0032259">
    <property type="term" value="P:methylation"/>
    <property type="evidence" value="ECO:0007669"/>
    <property type="project" value="UniProtKB-KW"/>
</dbReference>
<comment type="caution">
    <text evidence="9">The sequence shown here is derived from an EMBL/GenBank/DDBJ whole genome shotgun (WGS) entry which is preliminary data.</text>
</comment>
<name>A0A7I9XTT9_9MYCO</name>
<dbReference type="Pfam" id="PF07669">
    <property type="entry name" value="Eco57I"/>
    <property type="match status" value="1"/>
</dbReference>
<evidence type="ECO:0000313" key="10">
    <source>
        <dbReference type="Proteomes" id="UP000465361"/>
    </source>
</evidence>
<dbReference type="Pfam" id="PF20466">
    <property type="entry name" value="MmeI_TRD"/>
    <property type="match status" value="1"/>
</dbReference>
<dbReference type="GO" id="GO:0006304">
    <property type="term" value="P:DNA modification"/>
    <property type="evidence" value="ECO:0007669"/>
    <property type="project" value="InterPro"/>
</dbReference>
<proteinExistence type="predicted"/>
<dbReference type="InterPro" id="IPR029063">
    <property type="entry name" value="SAM-dependent_MTases_sf"/>
</dbReference>
<accession>A0A7I9XTT9</accession>
<keyword evidence="3" id="KW-0808">Transferase</keyword>
<dbReference type="SUPFAM" id="SSF53335">
    <property type="entry name" value="S-adenosyl-L-methionine-dependent methyltransferases"/>
    <property type="match status" value="1"/>
</dbReference>
<dbReference type="GO" id="GO:0009007">
    <property type="term" value="F:site-specific DNA-methyltransferase (adenine-specific) activity"/>
    <property type="evidence" value="ECO:0007669"/>
    <property type="project" value="UniProtKB-EC"/>
</dbReference>
<evidence type="ECO:0000256" key="2">
    <source>
        <dbReference type="ARBA" id="ARBA00022603"/>
    </source>
</evidence>
<evidence type="ECO:0000259" key="8">
    <source>
        <dbReference type="Pfam" id="PF20466"/>
    </source>
</evidence>
<dbReference type="PANTHER" id="PTHR33841">
    <property type="entry name" value="DNA METHYLTRANSFERASE YEEA-RELATED"/>
    <property type="match status" value="1"/>
</dbReference>
<evidence type="ECO:0000256" key="1">
    <source>
        <dbReference type="ARBA" id="ARBA00011900"/>
    </source>
</evidence>
<evidence type="ECO:0000313" key="9">
    <source>
        <dbReference type="EMBL" id="GFG73228.1"/>
    </source>
</evidence>
<dbReference type="InterPro" id="IPR002052">
    <property type="entry name" value="DNA_methylase_N6_adenine_CS"/>
</dbReference>
<protein>
    <recommendedName>
        <fullName evidence="1">site-specific DNA-methyltransferase (adenine-specific)</fullName>
        <ecNumber evidence="1">2.1.1.72</ecNumber>
    </recommendedName>
</protein>
<evidence type="ECO:0000256" key="3">
    <source>
        <dbReference type="ARBA" id="ARBA00022679"/>
    </source>
</evidence>
<evidence type="ECO:0000256" key="5">
    <source>
        <dbReference type="ARBA" id="ARBA00047942"/>
    </source>
</evidence>
<dbReference type="Proteomes" id="UP000465361">
    <property type="component" value="Unassembled WGS sequence"/>
</dbReference>
<dbReference type="PANTHER" id="PTHR33841:SF1">
    <property type="entry name" value="DNA METHYLTRANSFERASE A"/>
    <property type="match status" value="1"/>
</dbReference>
<dbReference type="GO" id="GO:0003676">
    <property type="term" value="F:nucleic acid binding"/>
    <property type="evidence" value="ECO:0007669"/>
    <property type="project" value="InterPro"/>
</dbReference>
<feature type="domain" description="Type II methyltransferase M.TaqI-like" evidence="7">
    <location>
        <begin position="670"/>
        <end position="944"/>
    </location>
</feature>
<sequence>MARPTRRPPLANVSDLHRQWLELVDTDGPFLAIPPLKRVWPQGMPSLSDERKQTLMYARKDFEAAWEARDRAPDHQATLEAYRVARDKWVETVLRDVAGWAESLSWGEVPGVQAQSPNKAVSITAQAALNGPDGVGALVYVVDPVDSLRQVPGDLWAATPVDRMEALLRDNGIEIGVVTDGRWWGLVCARENAMAASGIVDALTWVEEPRTRDAFLTIIGRQYLIGGDPDERLPVLFAESIAAAEEITEALGAQVRRAVELLVRSFSESAADAQLRGLPNPLPADPHHTYEAAVTIMMRIVFLLFAEERGLLPSGELFEQAYGIAGSLDRLQRREINESEEALDATSMMWHRLLATSQALYRGASFEGMRMPAYGGSLFDPERFPFLTATTEQGTLALTVPDRVMLHVLRSVQQAVLNGEARRISFRDIDVEQIGYIYEGLLGYTAVTVDQTYLGLRGTPGAEPEIPLAVLDELGAANPDRTTLAAAIRAWVEHDQPGANPPSATAIAKTLGAEPYPSAVSALTQAVGGDAGLRERVLPWLGLVRLDLRGRPFVVRAGGLMVTETPSRKNAGAHYTPKSLAEEVVRHALQPLCYRPGPHETADETRWKLKSSDDILSLKVADIACGSGAFLVAAARYLAERVVEAWIAENPANRQRRDLHLRAIRKVVANCIYGADINAMAVEMCKLSLWLVSLDRDLPFSFVDDKIFLGNSLLGLTSLDQLRRLHIDPARVPTTAMIDFYDVDIDAIIRRAVELRRKLASEIDEYDPARNAAAKRRQLTQLRAVTAELRTIADGVIAAGLPLGGTPGKALDEAYENLRIAVKAAHPESGQPDSTSLDAIIDRGLTPTVPTDYQRWRPNHWVIEAPDVIVERGGFDAIIGNPPFLGGKKLSPAMGSDVREWLVNVVACGTTGNADQVAYFFLRAQSLLCSHGTVGLIATNTIAQGDTREVGLDQMVASGFTITRAVQSRSWPASSANLEYAAVWGSLGPVADDVPRISDDTPVTRISTLLEPEGRVVGNPVRLAENADIAFQGCIVLGMGFVLEPEEAQAWIAADPRNADVLFPYLNGEDLNSRPDCSASRWVIDFNERTEEVAASFPRPWERVLREVYPERAQKDGAKYPRMVYEWWKFWNARPALRRAIAGLDEVLVIARLSKSVMPARIATGPIPSEQVVVFATDSFADQAVLSSSAHQTWAITYGSTLETRVRYTPSDVFETFPRPAQSEWLQRIGHTLDEERREIMLRRDLGLTTLYNLVNDPQISDAADPDVARMRAIHVELDHAAMDAYGWSDIPLDHGFHTYRQMRRWTVSPAARVEILDRLLEENHRRAAHEAAQARKPKRKPRRGTNVSEGEATLFA</sequence>
<dbReference type="InterPro" id="IPR011639">
    <property type="entry name" value="MethylTrfase_TaqI-like_dom"/>
</dbReference>